<organism evidence="1 2">
    <name type="scientific">Candidatus Desulfosporosinus infrequens</name>
    <dbReference type="NCBI Taxonomy" id="2043169"/>
    <lineage>
        <taxon>Bacteria</taxon>
        <taxon>Bacillati</taxon>
        <taxon>Bacillota</taxon>
        <taxon>Clostridia</taxon>
        <taxon>Eubacteriales</taxon>
        <taxon>Desulfitobacteriaceae</taxon>
        <taxon>Desulfosporosinus</taxon>
    </lineage>
</organism>
<proteinExistence type="predicted"/>
<dbReference type="Proteomes" id="UP000238916">
    <property type="component" value="Unassembled WGS sequence"/>
</dbReference>
<dbReference type="EMBL" id="OMOF01000647">
    <property type="protein sequence ID" value="SPF53565.1"/>
    <property type="molecule type" value="Genomic_DNA"/>
</dbReference>
<accession>A0A2U3LNQ9</accession>
<protein>
    <submittedName>
        <fullName evidence="1">Uncharacterized protein</fullName>
    </submittedName>
</protein>
<evidence type="ECO:0000313" key="2">
    <source>
        <dbReference type="Proteomes" id="UP000238916"/>
    </source>
</evidence>
<reference evidence="2" key="1">
    <citation type="submission" date="2018-02" db="EMBL/GenBank/DDBJ databases">
        <authorList>
            <person name="Hausmann B."/>
        </authorList>
    </citation>
    <scope>NUCLEOTIDE SEQUENCE [LARGE SCALE GENOMIC DNA]</scope>
    <source>
        <strain evidence="2">Peat soil MAG SbF1</strain>
    </source>
</reference>
<name>A0A2U3LNQ9_9FIRM</name>
<dbReference type="AlphaFoldDB" id="A0A2U3LNQ9"/>
<sequence length="53" mass="6315">MLYRSERSKVVNTLKPIDFFHNQTIQFGLIIIISIQKNNISAKHRFPLFRDLI</sequence>
<gene>
    <name evidence="1" type="ORF">SBF1_6810002</name>
</gene>
<evidence type="ECO:0000313" key="1">
    <source>
        <dbReference type="EMBL" id="SPF53565.1"/>
    </source>
</evidence>